<organism evidence="2 3">
    <name type="scientific">Haematococcus lacustris</name>
    <name type="common">Green alga</name>
    <name type="synonym">Haematococcus pluvialis</name>
    <dbReference type="NCBI Taxonomy" id="44745"/>
    <lineage>
        <taxon>Eukaryota</taxon>
        <taxon>Viridiplantae</taxon>
        <taxon>Chlorophyta</taxon>
        <taxon>core chlorophytes</taxon>
        <taxon>Chlorophyceae</taxon>
        <taxon>CS clade</taxon>
        <taxon>Chlamydomonadales</taxon>
        <taxon>Haematococcaceae</taxon>
        <taxon>Haematococcus</taxon>
    </lineage>
</organism>
<protein>
    <submittedName>
        <fullName evidence="2">Uncharacterized protein</fullName>
    </submittedName>
</protein>
<comment type="caution">
    <text evidence="2">The sequence shown here is derived from an EMBL/GenBank/DDBJ whole genome shotgun (WGS) entry which is preliminary data.</text>
</comment>
<evidence type="ECO:0000313" key="3">
    <source>
        <dbReference type="Proteomes" id="UP000485058"/>
    </source>
</evidence>
<gene>
    <name evidence="2" type="ORF">HaLaN_20510</name>
</gene>
<accession>A0A699ZJL8</accession>
<dbReference type="AlphaFoldDB" id="A0A699ZJL8"/>
<reference evidence="2 3" key="1">
    <citation type="submission" date="2020-02" db="EMBL/GenBank/DDBJ databases">
        <title>Draft genome sequence of Haematococcus lacustris strain NIES-144.</title>
        <authorList>
            <person name="Morimoto D."/>
            <person name="Nakagawa S."/>
            <person name="Yoshida T."/>
            <person name="Sawayama S."/>
        </authorList>
    </citation>
    <scope>NUCLEOTIDE SEQUENCE [LARGE SCALE GENOMIC DNA]</scope>
    <source>
        <strain evidence="2 3">NIES-144</strain>
    </source>
</reference>
<dbReference type="EMBL" id="BLLF01002164">
    <property type="protein sequence ID" value="GFH22967.1"/>
    <property type="molecule type" value="Genomic_DNA"/>
</dbReference>
<sequence>MFRQIEKLRGICSIESSLQAWHHDALVRCLRIARCWSERLMGPMHAAEGSTRPARVLSGLSLDADAEMPCLGRARDASRASRSKKLSASRAG</sequence>
<dbReference type="Proteomes" id="UP000485058">
    <property type="component" value="Unassembled WGS sequence"/>
</dbReference>
<feature type="non-terminal residue" evidence="2">
    <location>
        <position position="92"/>
    </location>
</feature>
<feature type="region of interest" description="Disordered" evidence="1">
    <location>
        <begin position="73"/>
        <end position="92"/>
    </location>
</feature>
<evidence type="ECO:0000313" key="2">
    <source>
        <dbReference type="EMBL" id="GFH22967.1"/>
    </source>
</evidence>
<evidence type="ECO:0000256" key="1">
    <source>
        <dbReference type="SAM" id="MobiDB-lite"/>
    </source>
</evidence>
<keyword evidence="3" id="KW-1185">Reference proteome</keyword>
<feature type="compositionally biased region" description="Basic residues" evidence="1">
    <location>
        <begin position="81"/>
        <end position="92"/>
    </location>
</feature>
<proteinExistence type="predicted"/>
<name>A0A699ZJL8_HAELA</name>